<dbReference type="EMBL" id="CP064954">
    <property type="protein sequence ID" value="QPK79415.1"/>
    <property type="molecule type" value="Genomic_DNA"/>
</dbReference>
<keyword evidence="2" id="KW-0472">Membrane</keyword>
<reference evidence="3 4" key="1">
    <citation type="submission" date="2020-11" db="EMBL/GenBank/DDBJ databases">
        <title>Corynebacterium sp. ZJ-599.</title>
        <authorList>
            <person name="Zhou J."/>
        </authorList>
    </citation>
    <scope>NUCLEOTIDE SEQUENCE [LARGE SCALE GENOMIC DNA]</scope>
    <source>
        <strain evidence="3 4">ZJ-599</strain>
    </source>
</reference>
<feature type="region of interest" description="Disordered" evidence="1">
    <location>
        <begin position="191"/>
        <end position="243"/>
    </location>
</feature>
<dbReference type="Proteomes" id="UP000594681">
    <property type="component" value="Chromosome"/>
</dbReference>
<feature type="transmembrane region" description="Helical" evidence="2">
    <location>
        <begin position="145"/>
        <end position="167"/>
    </location>
</feature>
<accession>A0A7T0KEP7</accession>
<dbReference type="RefSeq" id="WP_165008907.1">
    <property type="nucleotide sequence ID" value="NZ_CP064954.1"/>
</dbReference>
<name>A0A7T0KEP7_9CORY</name>
<proteinExistence type="predicted"/>
<evidence type="ECO:0000256" key="2">
    <source>
        <dbReference type="SAM" id="Phobius"/>
    </source>
</evidence>
<keyword evidence="2" id="KW-1133">Transmembrane helix</keyword>
<feature type="transmembrane region" description="Helical" evidence="2">
    <location>
        <begin position="116"/>
        <end position="139"/>
    </location>
</feature>
<keyword evidence="2" id="KW-0812">Transmembrane</keyword>
<evidence type="ECO:0000313" key="4">
    <source>
        <dbReference type="Proteomes" id="UP000594681"/>
    </source>
</evidence>
<feature type="transmembrane region" description="Helical" evidence="2">
    <location>
        <begin position="80"/>
        <end position="104"/>
    </location>
</feature>
<keyword evidence="4" id="KW-1185">Reference proteome</keyword>
<dbReference type="KEGG" id="cliz:G7Y31_01455"/>
<evidence type="ECO:0000256" key="1">
    <source>
        <dbReference type="SAM" id="MobiDB-lite"/>
    </source>
</evidence>
<sequence>MSDTPQKTSTAPQTRKSQRPEAVDYLLGLGLFVLGGEVVHQGLQVATSLFNRHIMVGQLSKSLAERGTEYPQAFMDLASYAAIAGTTMFSLLIIGLLAWMLALLRTPQRHSGTARRLWFAFSLYFTFRLLMVFLVAPAGADAPDWLYVLDGSVQILVGSAAAMLVYFTSKEDTLNYTGELEQLRKLEAEQRRELERRKEAARERNKRDKGDKRDKQGEGNKRSAKDQADTKSGRTSGRGKHRG</sequence>
<organism evidence="3 4">
    <name type="scientific">Corynebacterium lizhenjunii</name>
    <dbReference type="NCBI Taxonomy" id="2709394"/>
    <lineage>
        <taxon>Bacteria</taxon>
        <taxon>Bacillati</taxon>
        <taxon>Actinomycetota</taxon>
        <taxon>Actinomycetes</taxon>
        <taxon>Mycobacteriales</taxon>
        <taxon>Corynebacteriaceae</taxon>
        <taxon>Corynebacterium</taxon>
    </lineage>
</organism>
<feature type="transmembrane region" description="Helical" evidence="2">
    <location>
        <begin position="25"/>
        <end position="43"/>
    </location>
</feature>
<evidence type="ECO:0000313" key="3">
    <source>
        <dbReference type="EMBL" id="QPK79415.1"/>
    </source>
</evidence>
<feature type="compositionally biased region" description="Basic and acidic residues" evidence="1">
    <location>
        <begin position="191"/>
        <end position="232"/>
    </location>
</feature>
<protein>
    <submittedName>
        <fullName evidence="3">Uncharacterized protein</fullName>
    </submittedName>
</protein>
<gene>
    <name evidence="3" type="ORF">G7Y31_01455</name>
</gene>
<dbReference type="AlphaFoldDB" id="A0A7T0KEP7"/>